<dbReference type="GO" id="GO:0008360">
    <property type="term" value="P:regulation of cell shape"/>
    <property type="evidence" value="ECO:0007669"/>
    <property type="project" value="UniProtKB-KW"/>
</dbReference>
<keyword evidence="8 14" id="KW-1133">Transmembrane helix</keyword>
<keyword evidence="14" id="KW-0573">Peptidoglycan synthesis</keyword>
<evidence type="ECO:0000256" key="9">
    <source>
        <dbReference type="ARBA" id="ARBA00023136"/>
    </source>
</evidence>
<feature type="transmembrane region" description="Helical" evidence="14">
    <location>
        <begin position="252"/>
        <end position="271"/>
    </location>
</feature>
<keyword evidence="6 14" id="KW-0812">Transmembrane</keyword>
<dbReference type="Pfam" id="PF02673">
    <property type="entry name" value="BacA"/>
    <property type="match status" value="1"/>
</dbReference>
<keyword evidence="5 14" id="KW-1003">Cell membrane</keyword>
<keyword evidence="14" id="KW-0133">Cell shape</keyword>
<name>A0A4P8L2C8_9BACT</name>
<dbReference type="OrthoDB" id="9808289at2"/>
<evidence type="ECO:0000256" key="10">
    <source>
        <dbReference type="ARBA" id="ARBA00023251"/>
    </source>
</evidence>
<comment type="subcellular location">
    <subcellularLocation>
        <location evidence="1 14">Cell membrane</location>
        <topology evidence="1 14">Multi-pass membrane protein</topology>
    </subcellularLocation>
</comment>
<comment type="miscellaneous">
    <text evidence="14">Bacitracin is thought to be involved in the inhibition of peptidoglycan synthesis by sequestering undecaprenyl diphosphate, thereby reducing the pool of lipid carrier available.</text>
</comment>
<feature type="transmembrane region" description="Helical" evidence="14">
    <location>
        <begin position="91"/>
        <end position="109"/>
    </location>
</feature>
<evidence type="ECO:0000256" key="2">
    <source>
        <dbReference type="ARBA" id="ARBA00010621"/>
    </source>
</evidence>
<feature type="transmembrane region" description="Helical" evidence="14">
    <location>
        <begin position="115"/>
        <end position="137"/>
    </location>
</feature>
<evidence type="ECO:0000313" key="16">
    <source>
        <dbReference type="Proteomes" id="UP000298602"/>
    </source>
</evidence>
<dbReference type="GO" id="GO:0046677">
    <property type="term" value="P:response to antibiotic"/>
    <property type="evidence" value="ECO:0007669"/>
    <property type="project" value="UniProtKB-UniRule"/>
</dbReference>
<dbReference type="InterPro" id="IPR003824">
    <property type="entry name" value="UppP"/>
</dbReference>
<comment type="similarity">
    <text evidence="2 14">Belongs to the UppP family.</text>
</comment>
<dbReference type="EMBL" id="CP040098">
    <property type="protein sequence ID" value="QCQ21960.1"/>
    <property type="molecule type" value="Genomic_DNA"/>
</dbReference>
<evidence type="ECO:0000256" key="8">
    <source>
        <dbReference type="ARBA" id="ARBA00022989"/>
    </source>
</evidence>
<dbReference type="GO" id="GO:0050380">
    <property type="term" value="F:undecaprenyl-diphosphatase activity"/>
    <property type="evidence" value="ECO:0007669"/>
    <property type="project" value="UniProtKB-UniRule"/>
</dbReference>
<keyword evidence="7 14" id="KW-0378">Hydrolase</keyword>
<evidence type="ECO:0000256" key="7">
    <source>
        <dbReference type="ARBA" id="ARBA00022801"/>
    </source>
</evidence>
<evidence type="ECO:0000256" key="12">
    <source>
        <dbReference type="ARBA" id="ARBA00032932"/>
    </source>
</evidence>
<keyword evidence="10 14" id="KW-0046">Antibiotic resistance</keyword>
<dbReference type="Proteomes" id="UP000298602">
    <property type="component" value="Chromosome"/>
</dbReference>
<dbReference type="GO" id="GO:0071555">
    <property type="term" value="P:cell wall organization"/>
    <property type="evidence" value="ECO:0007669"/>
    <property type="project" value="UniProtKB-KW"/>
</dbReference>
<organism evidence="15 16">
    <name type="scientific">Desulfoglaeba alkanexedens ALDC</name>
    <dbReference type="NCBI Taxonomy" id="980445"/>
    <lineage>
        <taxon>Bacteria</taxon>
        <taxon>Pseudomonadati</taxon>
        <taxon>Thermodesulfobacteriota</taxon>
        <taxon>Syntrophobacteria</taxon>
        <taxon>Syntrophobacterales</taxon>
        <taxon>Syntrophobacteraceae</taxon>
        <taxon>Desulfoglaeba</taxon>
    </lineage>
</organism>
<evidence type="ECO:0000256" key="11">
    <source>
        <dbReference type="ARBA" id="ARBA00032707"/>
    </source>
</evidence>
<dbReference type="RefSeq" id="WP_137423929.1">
    <property type="nucleotide sequence ID" value="NZ_CP040098.1"/>
</dbReference>
<accession>A0A4P8L2C8</accession>
<dbReference type="EC" id="3.6.1.27" evidence="3 14"/>
<keyword evidence="14" id="KW-0961">Cell wall biogenesis/degradation</keyword>
<keyword evidence="9 14" id="KW-0472">Membrane</keyword>
<dbReference type="KEGG" id="dax:FDQ92_07095"/>
<feature type="transmembrane region" description="Helical" evidence="14">
    <location>
        <begin position="195"/>
        <end position="213"/>
    </location>
</feature>
<feature type="transmembrane region" description="Helical" evidence="14">
    <location>
        <begin position="40"/>
        <end position="60"/>
    </location>
</feature>
<proteinExistence type="inferred from homology"/>
<evidence type="ECO:0000313" key="15">
    <source>
        <dbReference type="EMBL" id="QCQ21960.1"/>
    </source>
</evidence>
<gene>
    <name evidence="14" type="primary">uppP</name>
    <name evidence="15" type="ORF">FDQ92_07095</name>
</gene>
<protein>
    <recommendedName>
        <fullName evidence="4 14">Undecaprenyl-diphosphatase</fullName>
        <ecNumber evidence="3 14">3.6.1.27</ecNumber>
    </recommendedName>
    <alternativeName>
        <fullName evidence="12 14">Bacitracin resistance protein</fullName>
    </alternativeName>
    <alternativeName>
        <fullName evidence="11 14">Undecaprenyl pyrophosphate phosphatase</fullName>
    </alternativeName>
</protein>
<dbReference type="GO" id="GO:0005886">
    <property type="term" value="C:plasma membrane"/>
    <property type="evidence" value="ECO:0007669"/>
    <property type="project" value="UniProtKB-SubCell"/>
</dbReference>
<sequence>MDLLSAIALGVVQGLTEFLPISSSGHLVIGQHLLGWKEPNIFFDVCLHLGTFAAVLIVFWKDVGGLVKGGCAFAADSFKGRFDLADSNKRVFFLVFVGSIPTALMGFFGRHWVESLFMSLPAVGFNLLLTGTFLWITRYAASRTTERTSGGTTWRHALIVGIAQGFALAPGISRSGSTISAGLLVGLDREWAGRYSFLLFVPAVAGALALEIGDVDWSLVAPVPVFGGTLAAALTGTVALKLLLKTVRQGKFHLFAPYCWAVGLIILLSQAW</sequence>
<dbReference type="PANTHER" id="PTHR30622:SF4">
    <property type="entry name" value="UNDECAPRENYL-DIPHOSPHATASE"/>
    <property type="match status" value="1"/>
</dbReference>
<evidence type="ECO:0000256" key="6">
    <source>
        <dbReference type="ARBA" id="ARBA00022692"/>
    </source>
</evidence>
<evidence type="ECO:0000256" key="13">
    <source>
        <dbReference type="ARBA" id="ARBA00047594"/>
    </source>
</evidence>
<reference evidence="15 16" key="2">
    <citation type="submission" date="2019-05" db="EMBL/GenBank/DDBJ databases">
        <authorList>
            <person name="Suflita J.M."/>
            <person name="Marks C.R."/>
        </authorList>
    </citation>
    <scope>NUCLEOTIDE SEQUENCE [LARGE SCALE GENOMIC DNA]</scope>
    <source>
        <strain evidence="15 16">ALDC</strain>
    </source>
</reference>
<evidence type="ECO:0000256" key="1">
    <source>
        <dbReference type="ARBA" id="ARBA00004651"/>
    </source>
</evidence>
<evidence type="ECO:0000256" key="4">
    <source>
        <dbReference type="ARBA" id="ARBA00021581"/>
    </source>
</evidence>
<dbReference type="PANTHER" id="PTHR30622">
    <property type="entry name" value="UNDECAPRENYL-DIPHOSPHATASE"/>
    <property type="match status" value="1"/>
</dbReference>
<dbReference type="AlphaFoldDB" id="A0A4P8L2C8"/>
<dbReference type="GO" id="GO:0009252">
    <property type="term" value="P:peptidoglycan biosynthetic process"/>
    <property type="evidence" value="ECO:0007669"/>
    <property type="project" value="UniProtKB-KW"/>
</dbReference>
<dbReference type="HAMAP" id="MF_01006">
    <property type="entry name" value="Undec_diphosphatase"/>
    <property type="match status" value="1"/>
</dbReference>
<comment type="function">
    <text evidence="14">Catalyzes the dephosphorylation of undecaprenyl diphosphate (UPP). Confers resistance to bacitracin.</text>
</comment>
<reference evidence="15 16" key="1">
    <citation type="submission" date="2019-05" db="EMBL/GenBank/DDBJ databases">
        <title>The Complete Genome Sequence of the n-alkane-degrading Desulfoglaeba alkanexedens ALDC reveals multiple alkylsuccinate synthase gene clusters.</title>
        <authorList>
            <person name="Callaghan A.V."/>
            <person name="Davidova I.A."/>
            <person name="Duncan K.E."/>
            <person name="Morris B."/>
            <person name="McInerney M.J."/>
        </authorList>
    </citation>
    <scope>NUCLEOTIDE SEQUENCE [LARGE SCALE GENOMIC DNA]</scope>
    <source>
        <strain evidence="15 16">ALDC</strain>
    </source>
</reference>
<evidence type="ECO:0000256" key="14">
    <source>
        <dbReference type="HAMAP-Rule" id="MF_01006"/>
    </source>
</evidence>
<keyword evidence="16" id="KW-1185">Reference proteome</keyword>
<evidence type="ECO:0000256" key="3">
    <source>
        <dbReference type="ARBA" id="ARBA00012374"/>
    </source>
</evidence>
<comment type="catalytic activity">
    <reaction evidence="13 14">
        <text>di-trans,octa-cis-undecaprenyl diphosphate + H2O = di-trans,octa-cis-undecaprenyl phosphate + phosphate + H(+)</text>
        <dbReference type="Rhea" id="RHEA:28094"/>
        <dbReference type="ChEBI" id="CHEBI:15377"/>
        <dbReference type="ChEBI" id="CHEBI:15378"/>
        <dbReference type="ChEBI" id="CHEBI:43474"/>
        <dbReference type="ChEBI" id="CHEBI:58405"/>
        <dbReference type="ChEBI" id="CHEBI:60392"/>
        <dbReference type="EC" id="3.6.1.27"/>
    </reaction>
</comment>
<evidence type="ECO:0000256" key="5">
    <source>
        <dbReference type="ARBA" id="ARBA00022475"/>
    </source>
</evidence>
<feature type="transmembrane region" description="Helical" evidence="14">
    <location>
        <begin position="219"/>
        <end position="240"/>
    </location>
</feature>